<dbReference type="RefSeq" id="WP_189009362.1">
    <property type="nucleotide sequence ID" value="NZ_BMOD01000050.1"/>
</dbReference>
<dbReference type="EMBL" id="BMOD01000050">
    <property type="protein sequence ID" value="GGJ59316.1"/>
    <property type="molecule type" value="Genomic_DNA"/>
</dbReference>
<dbReference type="InterPro" id="IPR010985">
    <property type="entry name" value="Ribbon_hlx_hlx"/>
</dbReference>
<comment type="caution">
    <text evidence="2">The sequence shown here is derived from an EMBL/GenBank/DDBJ whole genome shotgun (WGS) entry which is preliminary data.</text>
</comment>
<dbReference type="Proteomes" id="UP000632222">
    <property type="component" value="Unassembled WGS sequence"/>
</dbReference>
<reference evidence="3" key="1">
    <citation type="journal article" date="2019" name="Int. J. Syst. Evol. Microbiol.">
        <title>The Global Catalogue of Microorganisms (GCM) 10K type strain sequencing project: providing services to taxonomists for standard genome sequencing and annotation.</title>
        <authorList>
            <consortium name="The Broad Institute Genomics Platform"/>
            <consortium name="The Broad Institute Genome Sequencing Center for Infectious Disease"/>
            <person name="Wu L."/>
            <person name="Ma J."/>
        </authorList>
    </citation>
    <scope>NUCLEOTIDE SEQUENCE [LARGE SCALE GENOMIC DNA]</scope>
    <source>
        <strain evidence="3">JCM 14370</strain>
    </source>
</reference>
<organism evidence="2 3">
    <name type="scientific">Deinococcus roseus</name>
    <dbReference type="NCBI Taxonomy" id="392414"/>
    <lineage>
        <taxon>Bacteria</taxon>
        <taxon>Thermotogati</taxon>
        <taxon>Deinococcota</taxon>
        <taxon>Deinococci</taxon>
        <taxon>Deinococcales</taxon>
        <taxon>Deinococcaceae</taxon>
        <taxon>Deinococcus</taxon>
    </lineage>
</organism>
<dbReference type="CDD" id="cd22231">
    <property type="entry name" value="RHH_NikR_HicB-like"/>
    <property type="match status" value="1"/>
</dbReference>
<feature type="compositionally biased region" description="Acidic residues" evidence="1">
    <location>
        <begin position="76"/>
        <end position="86"/>
    </location>
</feature>
<dbReference type="SUPFAM" id="SSF47598">
    <property type="entry name" value="Ribbon-helix-helix"/>
    <property type="match status" value="1"/>
</dbReference>
<accession>A0ABQ2DJ01</accession>
<evidence type="ECO:0000313" key="2">
    <source>
        <dbReference type="EMBL" id="GGJ59316.1"/>
    </source>
</evidence>
<gene>
    <name evidence="2" type="ORF">GCM10008938_51810</name>
</gene>
<name>A0ABQ2DJ01_9DEIO</name>
<proteinExistence type="predicted"/>
<feature type="region of interest" description="Disordered" evidence="1">
    <location>
        <begin position="58"/>
        <end position="86"/>
    </location>
</feature>
<sequence>MGSKRLHTNAEKVSVTLPPDLVRFAEEFQLAHGLSSRSEVLAQALHLLQEQELREAYRAASQEWDGSKDQRLWEGTSEDGLDDSRW</sequence>
<keyword evidence="3" id="KW-1185">Reference proteome</keyword>
<evidence type="ECO:0008006" key="4">
    <source>
        <dbReference type="Google" id="ProtNLM"/>
    </source>
</evidence>
<evidence type="ECO:0000313" key="3">
    <source>
        <dbReference type="Proteomes" id="UP000632222"/>
    </source>
</evidence>
<protein>
    <recommendedName>
        <fullName evidence="4">CopG family transcriptional regulator</fullName>
    </recommendedName>
</protein>
<evidence type="ECO:0000256" key="1">
    <source>
        <dbReference type="SAM" id="MobiDB-lite"/>
    </source>
</evidence>